<accession>A0A061D4L9</accession>
<dbReference type="Proteomes" id="UP000244052">
    <property type="component" value="Unassembled WGS sequence"/>
</dbReference>
<reference evidence="3 7" key="1">
    <citation type="submission" date="2018-04" db="EMBL/GenBank/DDBJ databases">
        <title>Pseudomonas sp. nov., isolated from mangrove soil.</title>
        <authorList>
            <person name="Chen C."/>
        </authorList>
    </citation>
    <scope>NUCLEOTIDE SEQUENCE [LARGE SCALE GENOMIC DNA]</scope>
    <source>
        <strain evidence="3 7">JCM 14246</strain>
    </source>
</reference>
<evidence type="ECO:0000313" key="10">
    <source>
        <dbReference type="Proteomes" id="UP000272833"/>
    </source>
</evidence>
<dbReference type="RefSeq" id="WP_003459588.1">
    <property type="nucleotide sequence ID" value="NZ_CAURUH010000023.1"/>
</dbReference>
<reference evidence="1" key="4">
    <citation type="submission" date="2022-09" db="EMBL/GenBank/DDBJ databases">
        <title>Intensive care unit water sources are persistently colonized with multi-drug resistant bacteria and are the site of extensive horizontal gene transfer of antibiotic resistance genes.</title>
        <authorList>
            <person name="Diorio-Toth L."/>
        </authorList>
    </citation>
    <scope>NUCLEOTIDE SEQUENCE</scope>
    <source>
        <strain evidence="2">GD03704</strain>
        <strain evidence="1">GD04000</strain>
    </source>
</reference>
<accession>A0A379JUI2</accession>
<organism evidence="5 9">
    <name type="scientific">Ectopseudomonas oleovorans</name>
    <name type="common">Pseudomonas oleovorans</name>
    <dbReference type="NCBI Taxonomy" id="301"/>
    <lineage>
        <taxon>Bacteria</taxon>
        <taxon>Pseudomonadati</taxon>
        <taxon>Pseudomonadota</taxon>
        <taxon>Gammaproteobacteria</taxon>
        <taxon>Pseudomonadales</taxon>
        <taxon>Pseudomonadaceae</taxon>
        <taxon>Ectopseudomonas</taxon>
    </lineage>
</organism>
<reference evidence="4 10" key="3">
    <citation type="submission" date="2018-10" db="EMBL/GenBank/DDBJ databases">
        <title>Transmission dynamics of multidrug resistant bacteria on intensive care unit surfaces.</title>
        <authorList>
            <person name="D'Souza A.W."/>
            <person name="Potter R.F."/>
            <person name="Wallace M."/>
            <person name="Shupe A."/>
            <person name="Patel S."/>
            <person name="Sun S."/>
            <person name="Gul D."/>
            <person name="Kwon J.H."/>
            <person name="Andleeb S."/>
            <person name="Burnham C.-A.D."/>
            <person name="Dantas G."/>
        </authorList>
    </citation>
    <scope>NUCLEOTIDE SEQUENCE [LARGE SCALE GENOMIC DNA]</scope>
    <source>
        <strain evidence="4 10">PO_271</strain>
    </source>
</reference>
<gene>
    <name evidence="3" type="ORF">DBO86_18270</name>
    <name evidence="4" type="ORF">EGJ44_21820</name>
    <name evidence="2" type="ORF">N5J11_13365</name>
    <name evidence="1" type="ORF">N7671_05200</name>
    <name evidence="5" type="ORF">NCTC10692_02744</name>
    <name evidence="6" type="ORF">NCTC10860_03832</name>
</gene>
<dbReference type="EMBL" id="JAOEET010000009">
    <property type="protein sequence ID" value="MDH0566661.1"/>
    <property type="molecule type" value="Genomic_DNA"/>
</dbReference>
<protein>
    <submittedName>
        <fullName evidence="5">Uncharacterized protein</fullName>
    </submittedName>
</protein>
<proteinExistence type="predicted"/>
<dbReference type="EMBL" id="JAOCJE010000001">
    <property type="protein sequence ID" value="MDH1340204.1"/>
    <property type="molecule type" value="Genomic_DNA"/>
</dbReference>
<evidence type="ECO:0000313" key="8">
    <source>
        <dbReference type="Proteomes" id="UP000254084"/>
    </source>
</evidence>
<dbReference type="Proteomes" id="UP000254084">
    <property type="component" value="Unassembled WGS sequence"/>
</dbReference>
<evidence type="ECO:0000313" key="2">
    <source>
        <dbReference type="EMBL" id="MDH1340204.1"/>
    </source>
</evidence>
<sequence>MELNKEVLDCMKALRRRLREEQDVDIRLSQPNAVGAMLDGSLKSDDEETRRLGQRLAELSDQPQRASTTPLAAVEIPVGAPTGSVRIYRGQRIYA</sequence>
<dbReference type="AlphaFoldDB" id="A0A061D4L9"/>
<dbReference type="EMBL" id="RHRS01000101">
    <property type="protein sequence ID" value="RRW27304.1"/>
    <property type="molecule type" value="Genomic_DNA"/>
</dbReference>
<dbReference type="EMBL" id="QASO01000111">
    <property type="protein sequence ID" value="PTU77693.1"/>
    <property type="molecule type" value="Genomic_DNA"/>
</dbReference>
<evidence type="ECO:0000313" key="9">
    <source>
        <dbReference type="Proteomes" id="UP000255303"/>
    </source>
</evidence>
<evidence type="ECO:0000313" key="5">
    <source>
        <dbReference type="EMBL" id="SUD52267.1"/>
    </source>
</evidence>
<evidence type="ECO:0000313" key="7">
    <source>
        <dbReference type="Proteomes" id="UP000244052"/>
    </source>
</evidence>
<dbReference type="Proteomes" id="UP001159292">
    <property type="component" value="Unassembled WGS sequence"/>
</dbReference>
<dbReference type="EMBL" id="UGUW01000004">
    <property type="protein sequence ID" value="SUD61447.1"/>
    <property type="molecule type" value="Genomic_DNA"/>
</dbReference>
<dbReference type="GeneID" id="300416754"/>
<evidence type="ECO:0000313" key="4">
    <source>
        <dbReference type="EMBL" id="RRW27304.1"/>
    </source>
</evidence>
<evidence type="ECO:0000313" key="1">
    <source>
        <dbReference type="EMBL" id="MDH0566661.1"/>
    </source>
</evidence>
<evidence type="ECO:0000313" key="3">
    <source>
        <dbReference type="EMBL" id="PTU77693.1"/>
    </source>
</evidence>
<dbReference type="Proteomes" id="UP000272833">
    <property type="component" value="Unassembled WGS sequence"/>
</dbReference>
<dbReference type="EMBL" id="UGUV01000002">
    <property type="protein sequence ID" value="SUD52267.1"/>
    <property type="molecule type" value="Genomic_DNA"/>
</dbReference>
<accession>A0A2T5PIY0</accession>
<dbReference type="Proteomes" id="UP001161697">
    <property type="component" value="Unassembled WGS sequence"/>
</dbReference>
<name>A0A061D4L9_ECTOL</name>
<dbReference type="Proteomes" id="UP000255303">
    <property type="component" value="Unassembled WGS sequence"/>
</dbReference>
<evidence type="ECO:0000313" key="6">
    <source>
        <dbReference type="EMBL" id="SUD61447.1"/>
    </source>
</evidence>
<reference evidence="8 9" key="2">
    <citation type="submission" date="2018-06" db="EMBL/GenBank/DDBJ databases">
        <authorList>
            <consortium name="Pathogen Informatics"/>
            <person name="Doyle S."/>
        </authorList>
    </citation>
    <scope>NUCLEOTIDE SEQUENCE [LARGE SCALE GENOMIC DNA]</scope>
    <source>
        <strain evidence="5 9">NCTC10692</strain>
        <strain evidence="6 8">NCTC10860</strain>
    </source>
</reference>
<keyword evidence="7" id="KW-1185">Reference proteome</keyword>